<organism evidence="4 5">
    <name type="scientific">Desulfolutivibrio sulfodismutans</name>
    <dbReference type="NCBI Taxonomy" id="63561"/>
    <lineage>
        <taxon>Bacteria</taxon>
        <taxon>Pseudomonadati</taxon>
        <taxon>Thermodesulfobacteriota</taxon>
        <taxon>Desulfovibrionia</taxon>
        <taxon>Desulfovibrionales</taxon>
        <taxon>Desulfovibrionaceae</taxon>
        <taxon>Desulfolutivibrio</taxon>
    </lineage>
</organism>
<dbReference type="RefSeq" id="WP_163300448.1">
    <property type="nucleotide sequence ID" value="NZ_JAAGRQ010000004.1"/>
</dbReference>
<evidence type="ECO:0000313" key="4">
    <source>
        <dbReference type="EMBL" id="NDY55392.1"/>
    </source>
</evidence>
<dbReference type="EMBL" id="JAAGRQ010000004">
    <property type="protein sequence ID" value="NDY55392.1"/>
    <property type="molecule type" value="Genomic_DNA"/>
</dbReference>
<sequence>MKTKFLFFAVLMFSLLAFQALAADDAKPVGYVQEAKGQALAVRGGQSRELAAKGPVFVGDTVATKAESSLQIMFSDGTILAMGPESLFSVDEFVNEWGQDKTFSNTAKFTYGPGVFRAVTGVISDRNPRAFSVDTPLGAIGIRGTELGSLVQAPAAVNGKPYSAALAEVFSAGANAAGLMASLRQAAMADVPSEAHGHINGTAKRPLAFTDKKGKTVDMAVGQGVTVSRERGASESGPISNELDKQLKTAPVKTSAKVPAAFKNTLGDTPGSNNNGGDSDSGGGCSG</sequence>
<proteinExistence type="predicted"/>
<feature type="domain" description="FecR protein" evidence="3">
    <location>
        <begin position="60"/>
        <end position="149"/>
    </location>
</feature>
<evidence type="ECO:0000256" key="2">
    <source>
        <dbReference type="SAM" id="SignalP"/>
    </source>
</evidence>
<dbReference type="AlphaFoldDB" id="A0A7K3NGS6"/>
<comment type="caution">
    <text evidence="4">The sequence shown here is derived from an EMBL/GenBank/DDBJ whole genome shotgun (WGS) entry which is preliminary data.</text>
</comment>
<feature type="signal peptide" evidence="2">
    <location>
        <begin position="1"/>
        <end position="22"/>
    </location>
</feature>
<dbReference type="InterPro" id="IPR006860">
    <property type="entry name" value="FecR"/>
</dbReference>
<feature type="region of interest" description="Disordered" evidence="1">
    <location>
        <begin position="222"/>
        <end position="287"/>
    </location>
</feature>
<feature type="compositionally biased region" description="Low complexity" evidence="1">
    <location>
        <begin position="267"/>
        <end position="278"/>
    </location>
</feature>
<name>A0A7K3NGS6_9BACT</name>
<reference evidence="4 5" key="1">
    <citation type="submission" date="2020-02" db="EMBL/GenBank/DDBJ databases">
        <title>Comparative genomics of sulfur disproportionating microorganisms.</title>
        <authorList>
            <person name="Ward L.M."/>
            <person name="Bertran E."/>
            <person name="Johnston D.T."/>
        </authorList>
    </citation>
    <scope>NUCLEOTIDE SEQUENCE [LARGE SCALE GENOMIC DNA]</scope>
    <source>
        <strain evidence="4 5">DSM 3696</strain>
    </source>
</reference>
<dbReference type="Pfam" id="PF04773">
    <property type="entry name" value="FecR"/>
    <property type="match status" value="1"/>
</dbReference>
<accession>A0A7K3NGS6</accession>
<feature type="chain" id="PRO_5029454474" evidence="2">
    <location>
        <begin position="23"/>
        <end position="287"/>
    </location>
</feature>
<protein>
    <submittedName>
        <fullName evidence="4">FecR domain-containing protein</fullName>
    </submittedName>
</protein>
<keyword evidence="5" id="KW-1185">Reference proteome</keyword>
<keyword evidence="2" id="KW-0732">Signal</keyword>
<evidence type="ECO:0000313" key="5">
    <source>
        <dbReference type="Proteomes" id="UP000469724"/>
    </source>
</evidence>
<gene>
    <name evidence="4" type="ORF">G3N56_01365</name>
</gene>
<evidence type="ECO:0000259" key="3">
    <source>
        <dbReference type="Pfam" id="PF04773"/>
    </source>
</evidence>
<evidence type="ECO:0000256" key="1">
    <source>
        <dbReference type="SAM" id="MobiDB-lite"/>
    </source>
</evidence>
<dbReference type="Proteomes" id="UP000469724">
    <property type="component" value="Unassembled WGS sequence"/>
</dbReference>